<gene>
    <name evidence="2" type="ORF">MSPICULIGERA_LOCUS10250</name>
</gene>
<organism evidence="2 3">
    <name type="scientific">Mesorhabditis spiculigera</name>
    <dbReference type="NCBI Taxonomy" id="96644"/>
    <lineage>
        <taxon>Eukaryota</taxon>
        <taxon>Metazoa</taxon>
        <taxon>Ecdysozoa</taxon>
        <taxon>Nematoda</taxon>
        <taxon>Chromadorea</taxon>
        <taxon>Rhabditida</taxon>
        <taxon>Rhabditina</taxon>
        <taxon>Rhabditomorpha</taxon>
        <taxon>Rhabditoidea</taxon>
        <taxon>Rhabditidae</taxon>
        <taxon>Mesorhabditinae</taxon>
        <taxon>Mesorhabditis</taxon>
    </lineage>
</organism>
<evidence type="ECO:0000313" key="2">
    <source>
        <dbReference type="EMBL" id="CAJ0571852.1"/>
    </source>
</evidence>
<dbReference type="AlphaFoldDB" id="A0AA36CMK9"/>
<feature type="region of interest" description="Disordered" evidence="1">
    <location>
        <begin position="366"/>
        <end position="410"/>
    </location>
</feature>
<protein>
    <submittedName>
        <fullName evidence="2">Uncharacterized protein</fullName>
    </submittedName>
</protein>
<keyword evidence="3" id="KW-1185">Reference proteome</keyword>
<evidence type="ECO:0000256" key="1">
    <source>
        <dbReference type="SAM" id="MobiDB-lite"/>
    </source>
</evidence>
<feature type="region of interest" description="Disordered" evidence="1">
    <location>
        <begin position="483"/>
        <end position="547"/>
    </location>
</feature>
<dbReference type="EMBL" id="CATQJA010002585">
    <property type="protein sequence ID" value="CAJ0571852.1"/>
    <property type="molecule type" value="Genomic_DNA"/>
</dbReference>
<feature type="compositionally biased region" description="Basic and acidic residues" evidence="1">
    <location>
        <begin position="433"/>
        <end position="443"/>
    </location>
</feature>
<evidence type="ECO:0000313" key="3">
    <source>
        <dbReference type="Proteomes" id="UP001177023"/>
    </source>
</evidence>
<name>A0AA36CMK9_9BILA</name>
<feature type="compositionally biased region" description="Polar residues" evidence="1">
    <location>
        <begin position="388"/>
        <end position="399"/>
    </location>
</feature>
<comment type="caution">
    <text evidence="2">The sequence shown here is derived from an EMBL/GenBank/DDBJ whole genome shotgun (WGS) entry which is preliminary data.</text>
</comment>
<feature type="region of interest" description="Disordered" evidence="1">
    <location>
        <begin position="280"/>
        <end position="301"/>
    </location>
</feature>
<feature type="non-terminal residue" evidence="2">
    <location>
        <position position="1"/>
    </location>
</feature>
<accession>A0AA36CMK9</accession>
<proteinExistence type="predicted"/>
<reference evidence="2" key="1">
    <citation type="submission" date="2023-06" db="EMBL/GenBank/DDBJ databases">
        <authorList>
            <person name="Delattre M."/>
        </authorList>
    </citation>
    <scope>NUCLEOTIDE SEQUENCE</scope>
    <source>
        <strain evidence="2">AF72</strain>
    </source>
</reference>
<dbReference type="Proteomes" id="UP001177023">
    <property type="component" value="Unassembled WGS sequence"/>
</dbReference>
<feature type="region of interest" description="Disordered" evidence="1">
    <location>
        <begin position="433"/>
        <end position="459"/>
    </location>
</feature>
<feature type="compositionally biased region" description="Polar residues" evidence="1">
    <location>
        <begin position="508"/>
        <end position="543"/>
    </location>
</feature>
<sequence length="614" mass="66712">MSVGQPLDAETAALVAELRQLKAELLADGNLLKELKRCGTSIFQREEPPVRFGPIEHRHQGRLPTDTLRNLDHVLEYEADSQEKVRQNAVKLRLMAHELLLRTIMNERVAVRELASQEAQFERDCNDAIRARKLLADEVERMARQCEGGMLKKRDLYNVLLHIVSGIENQLQELESMHSEQEELDAEIRPIETAIFRMKLSAQHIGAPVNIGYSGAVASVSAPAFSMSAAWDSEELIIDPLGGRDAPPLLSPSIRSMLDAAPKQPRGRTVSPWRIARAATSPVGHQGAQGGQWARSPGCRPVASRDAMQSLLGTLQQQEVASTSRDRAVSPVQIRGPASSLGQQGVQRRPAVRPGNDAMQSLLRTLQQQQQPAGTAAPRAISPVGQVPSATCQAGTSTRRPAGSPSRRIASPTRDAMQNLIALLQPIQNLQHEPEAGGQKPERGPNSGQRATGSGAPLERWIIEKKTSSVALKCPSEVQRQTSVTALDVSPREQPPTTPQGAALRQPVTPQGSSLAPARSPQTTTQRSLYTSISSPQLSARTGSSTTTVENVLSTTTVTTTTTSLLGDGGKPSAFEKVVPHFSTLKPSFFQWFGTLSVDQRRAFYRAMDPPKKR</sequence>